<dbReference type="OrthoDB" id="3767399at2759"/>
<organism evidence="2 3">
    <name type="scientific">Byssothecium circinans</name>
    <dbReference type="NCBI Taxonomy" id="147558"/>
    <lineage>
        <taxon>Eukaryota</taxon>
        <taxon>Fungi</taxon>
        <taxon>Dikarya</taxon>
        <taxon>Ascomycota</taxon>
        <taxon>Pezizomycotina</taxon>
        <taxon>Dothideomycetes</taxon>
        <taxon>Pleosporomycetidae</taxon>
        <taxon>Pleosporales</taxon>
        <taxon>Massarineae</taxon>
        <taxon>Massarinaceae</taxon>
        <taxon>Byssothecium</taxon>
    </lineage>
</organism>
<dbReference type="Proteomes" id="UP000800035">
    <property type="component" value="Unassembled WGS sequence"/>
</dbReference>
<evidence type="ECO:0000313" key="3">
    <source>
        <dbReference type="Proteomes" id="UP000800035"/>
    </source>
</evidence>
<reference evidence="2" key="1">
    <citation type="journal article" date="2020" name="Stud. Mycol.">
        <title>101 Dothideomycetes genomes: a test case for predicting lifestyles and emergence of pathogens.</title>
        <authorList>
            <person name="Haridas S."/>
            <person name="Albert R."/>
            <person name="Binder M."/>
            <person name="Bloem J."/>
            <person name="Labutti K."/>
            <person name="Salamov A."/>
            <person name="Andreopoulos B."/>
            <person name="Baker S."/>
            <person name="Barry K."/>
            <person name="Bills G."/>
            <person name="Bluhm B."/>
            <person name="Cannon C."/>
            <person name="Castanera R."/>
            <person name="Culley D."/>
            <person name="Daum C."/>
            <person name="Ezra D."/>
            <person name="Gonzalez J."/>
            <person name="Henrissat B."/>
            <person name="Kuo A."/>
            <person name="Liang C."/>
            <person name="Lipzen A."/>
            <person name="Lutzoni F."/>
            <person name="Magnuson J."/>
            <person name="Mondo S."/>
            <person name="Nolan M."/>
            <person name="Ohm R."/>
            <person name="Pangilinan J."/>
            <person name="Park H.-J."/>
            <person name="Ramirez L."/>
            <person name="Alfaro M."/>
            <person name="Sun H."/>
            <person name="Tritt A."/>
            <person name="Yoshinaga Y."/>
            <person name="Zwiers L.-H."/>
            <person name="Turgeon B."/>
            <person name="Goodwin S."/>
            <person name="Spatafora J."/>
            <person name="Crous P."/>
            <person name="Grigoriev I."/>
        </authorList>
    </citation>
    <scope>NUCLEOTIDE SEQUENCE</scope>
    <source>
        <strain evidence="2">CBS 675.92</strain>
    </source>
</reference>
<name>A0A6A5UDU9_9PLEO</name>
<feature type="compositionally biased region" description="Polar residues" evidence="1">
    <location>
        <begin position="492"/>
        <end position="502"/>
    </location>
</feature>
<feature type="region of interest" description="Disordered" evidence="1">
    <location>
        <begin position="375"/>
        <end position="410"/>
    </location>
</feature>
<evidence type="ECO:0000313" key="2">
    <source>
        <dbReference type="EMBL" id="KAF1959287.1"/>
    </source>
</evidence>
<feature type="compositionally biased region" description="Polar residues" evidence="1">
    <location>
        <begin position="241"/>
        <end position="250"/>
    </location>
</feature>
<protein>
    <submittedName>
        <fullName evidence="2">Uncharacterized protein</fullName>
    </submittedName>
</protein>
<keyword evidence="3" id="KW-1185">Reference proteome</keyword>
<proteinExistence type="predicted"/>
<dbReference type="AlphaFoldDB" id="A0A6A5UDU9"/>
<evidence type="ECO:0000256" key="1">
    <source>
        <dbReference type="SAM" id="MobiDB-lite"/>
    </source>
</evidence>
<gene>
    <name evidence="2" type="ORF">CC80DRAFT_490244</name>
</gene>
<sequence>MAAVATQQASRNHIGLGLGLSRRHDSHTSSVDEQSIRYFPASYPRPQSSSAQIPPSVRDSIKAQKMLGLVSEVPTSSRRNTLNLEAPSNSGIIKAQRTLGMVVDQRPRDRRSCRAEVGGAEYQDSLEEKLRQAEKDVRRLSGMGALSWDGDNESIHTGAARGHMRLPSTSTRGWIDIGFEEQDEELAEVPSRISALPPQLELPPLLPPSPLFSASRTISPSPEPVELDAITTRHICRAATHSRQSSCTSSRFHDRPTSRIASSRSRGLRSNTCPNFSRPLSAIALKPIPGEDMERDPLYLRYSKEPPTPTSPEIKSPFAFDNIKEARAHVEEELKKALECGSIKPRLSFEQQREQQRPKKARWSSLPVSLIKMAKRGSKGEDSLSAHSHGNGSMEKKDKKGKKGKANLTTENLQKWEDEVGYAPKMYRLGYDLLKSPMEMDMEVERGTPSLRRMIPAVNASPSMRTSTPTPTPLPTPNLHSLTITPPASPPLAQSSFRPQNPYQRQRPMHLYAHAHASPHSFTRRAPPSPLLTPPLTYPSPAHSPTTSIPTLANQKEIAAESRSASTTLFTCFMCKEAEHPSTFPSRRITERCVHPTRTCLDCLRGWIVENVPEAQQGMVDVGLRGARCRCPECGEPMREGDLRAFVGGIVG</sequence>
<feature type="region of interest" description="Disordered" evidence="1">
    <location>
        <begin position="241"/>
        <end position="273"/>
    </location>
</feature>
<feature type="compositionally biased region" description="Polar residues" evidence="1">
    <location>
        <begin position="259"/>
        <end position="273"/>
    </location>
</feature>
<feature type="region of interest" description="Disordered" evidence="1">
    <location>
        <begin position="460"/>
        <end position="502"/>
    </location>
</feature>
<dbReference type="EMBL" id="ML976985">
    <property type="protein sequence ID" value="KAF1959287.1"/>
    <property type="molecule type" value="Genomic_DNA"/>
</dbReference>
<accession>A0A6A5UDU9</accession>
<feature type="region of interest" description="Disordered" evidence="1">
    <location>
        <begin position="349"/>
        <end position="368"/>
    </location>
</feature>